<comment type="caution">
    <text evidence="4">The sequence shown here is derived from an EMBL/GenBank/DDBJ whole genome shotgun (WGS) entry which is preliminary data.</text>
</comment>
<dbReference type="Proteomes" id="UP000525652">
    <property type="component" value="Unassembled WGS sequence"/>
</dbReference>
<dbReference type="EMBL" id="JACHVA010000123">
    <property type="protein sequence ID" value="MBC2603186.1"/>
    <property type="molecule type" value="Genomic_DNA"/>
</dbReference>
<name>A0A7X1E5H9_9BACT</name>
<feature type="chain" id="PRO_5031297160" evidence="2">
    <location>
        <begin position="18"/>
        <end position="242"/>
    </location>
</feature>
<organism evidence="4 5">
    <name type="scientific">Puniceicoccus vermicola</name>
    <dbReference type="NCBI Taxonomy" id="388746"/>
    <lineage>
        <taxon>Bacteria</taxon>
        <taxon>Pseudomonadati</taxon>
        <taxon>Verrucomicrobiota</taxon>
        <taxon>Opitutia</taxon>
        <taxon>Puniceicoccales</taxon>
        <taxon>Puniceicoccaceae</taxon>
        <taxon>Puniceicoccus</taxon>
    </lineage>
</organism>
<dbReference type="AlphaFoldDB" id="A0A7X1E5H9"/>
<dbReference type="GO" id="GO:0016788">
    <property type="term" value="F:hydrolase activity, acting on ester bonds"/>
    <property type="evidence" value="ECO:0007669"/>
    <property type="project" value="UniProtKB-ARBA"/>
</dbReference>
<dbReference type="InterPro" id="IPR005181">
    <property type="entry name" value="SASA"/>
</dbReference>
<accession>A0A7X1E5H9</accession>
<evidence type="ECO:0000313" key="5">
    <source>
        <dbReference type="Proteomes" id="UP000525652"/>
    </source>
</evidence>
<dbReference type="RefSeq" id="WP_185693823.1">
    <property type="nucleotide sequence ID" value="NZ_JACHVA010000123.1"/>
</dbReference>
<evidence type="ECO:0000256" key="2">
    <source>
        <dbReference type="SAM" id="SignalP"/>
    </source>
</evidence>
<evidence type="ECO:0000259" key="3">
    <source>
        <dbReference type="Pfam" id="PF03629"/>
    </source>
</evidence>
<dbReference type="PANTHER" id="PTHR31988:SF19">
    <property type="entry name" value="9-O-ACETYL-N-ACETYLNEURAMINIC ACID DEACETYLASE-RELATED"/>
    <property type="match status" value="1"/>
</dbReference>
<evidence type="ECO:0000313" key="4">
    <source>
        <dbReference type="EMBL" id="MBC2603186.1"/>
    </source>
</evidence>
<proteinExistence type="predicted"/>
<keyword evidence="1" id="KW-0378">Hydrolase</keyword>
<reference evidence="4 5" key="1">
    <citation type="submission" date="2020-07" db="EMBL/GenBank/DDBJ databases">
        <authorList>
            <person name="Feng X."/>
        </authorList>
    </citation>
    <scope>NUCLEOTIDE SEQUENCE [LARGE SCALE GENOMIC DNA]</scope>
    <source>
        <strain evidence="4 5">JCM14086</strain>
    </source>
</reference>
<gene>
    <name evidence="4" type="ORF">H5P30_15495</name>
</gene>
<dbReference type="SUPFAM" id="SSF52266">
    <property type="entry name" value="SGNH hydrolase"/>
    <property type="match status" value="1"/>
</dbReference>
<dbReference type="PANTHER" id="PTHR31988">
    <property type="entry name" value="ESTERASE, PUTATIVE (DUF303)-RELATED"/>
    <property type="match status" value="1"/>
</dbReference>
<dbReference type="InterPro" id="IPR052940">
    <property type="entry name" value="Carb_Esterase_6"/>
</dbReference>
<keyword evidence="2" id="KW-0732">Signal</keyword>
<dbReference type="Pfam" id="PF03629">
    <property type="entry name" value="SASA"/>
    <property type="match status" value="1"/>
</dbReference>
<feature type="domain" description="Sialate O-acetylesterase" evidence="3">
    <location>
        <begin position="36"/>
        <end position="225"/>
    </location>
</feature>
<dbReference type="InterPro" id="IPR036514">
    <property type="entry name" value="SGNH_hydro_sf"/>
</dbReference>
<sequence>MKSVLLFVLFFMTSLNAQDLEKHLFILSGQSNMARLNPKLTFTPTVEAAFGKENVVVVKDAMGGRPIRLWYKDWKPREGDEPKATGELYDRLMKKVNAAAKGQEFETVTFIWMQGERDASEGHGEVYAESLNGLIHQLSEDLGRDDLYFVIGRLSDFDMMNVKYPHWTMVREAQVQLAEASPRGTWVDTDDLNDGIDRKGNVLENDLHYSPEGYKILGTRFAEESIALISGSNSVGSAENGM</sequence>
<protein>
    <submittedName>
        <fullName evidence="4">Acetyl xylan esterase</fullName>
    </submittedName>
</protein>
<evidence type="ECO:0000256" key="1">
    <source>
        <dbReference type="ARBA" id="ARBA00022801"/>
    </source>
</evidence>
<feature type="signal peptide" evidence="2">
    <location>
        <begin position="1"/>
        <end position="17"/>
    </location>
</feature>
<dbReference type="Gene3D" id="3.40.50.1110">
    <property type="entry name" value="SGNH hydrolase"/>
    <property type="match status" value="1"/>
</dbReference>
<keyword evidence="5" id="KW-1185">Reference proteome</keyword>